<dbReference type="RefSeq" id="WP_185619716.1">
    <property type="nucleotide sequence ID" value="NZ_JAARMV010000004.1"/>
</dbReference>
<reference evidence="1 2" key="1">
    <citation type="submission" date="2020-03" db="EMBL/GenBank/DDBJ databases">
        <title>Soil Listeria distribution.</title>
        <authorList>
            <person name="Liao J."/>
            <person name="Wiedmann M."/>
        </authorList>
    </citation>
    <scope>NUCLEOTIDE SEQUENCE [LARGE SCALE GENOMIC DNA]</scope>
    <source>
        <strain evidence="1 2">FSL L7-1850</strain>
    </source>
</reference>
<dbReference type="EMBL" id="JAARMV010000004">
    <property type="protein sequence ID" value="MBC2373162.1"/>
    <property type="molecule type" value="Genomic_DNA"/>
</dbReference>
<organism evidence="1 2">
    <name type="scientific">Listeria booriae</name>
    <dbReference type="NCBI Taxonomy" id="1552123"/>
    <lineage>
        <taxon>Bacteria</taxon>
        <taxon>Bacillati</taxon>
        <taxon>Bacillota</taxon>
        <taxon>Bacilli</taxon>
        <taxon>Bacillales</taxon>
        <taxon>Listeriaceae</taxon>
        <taxon>Listeria</taxon>
    </lineage>
</organism>
<evidence type="ECO:0000313" key="2">
    <source>
        <dbReference type="Proteomes" id="UP000546244"/>
    </source>
</evidence>
<dbReference type="Proteomes" id="UP000546244">
    <property type="component" value="Unassembled WGS sequence"/>
</dbReference>
<protein>
    <submittedName>
        <fullName evidence="1">Uncharacterized protein</fullName>
    </submittedName>
</protein>
<comment type="caution">
    <text evidence="1">The sequence shown here is derived from an EMBL/GenBank/DDBJ whole genome shotgun (WGS) entry which is preliminary data.</text>
</comment>
<gene>
    <name evidence="1" type="ORF">HBP98_14225</name>
</gene>
<name>A0A7X1A8E1_9LIST</name>
<evidence type="ECO:0000313" key="1">
    <source>
        <dbReference type="EMBL" id="MBC2373162.1"/>
    </source>
</evidence>
<dbReference type="AlphaFoldDB" id="A0A7X1A8E1"/>
<accession>A0A7X1A8E1</accession>
<sequence>MLGVINIFVPKPEEVFVTDMHLMEHCIVEKIEKRFKKIEIENLGIVINAETFLDGFGVELLFSNLELESILLEQALNNICFTQNDIQMIQKNKSIITSELSNIDINEEEISLYTPLLKSTKLSIMDLYEASFSELEIGFVDLFNELWDNKSLTCSSNGLIIKHRNNKLNTLNNNYNLCTGTFYTGCINYNILTVEEYIYLNFYSFILGKSSDSIIDQLYLNENDLYLGYTHDVIINDSYHILFLMEHGDYTVSRTNIINVDFINIMIETQFKKQKNAFKTYFLLNNDARKINEDFSKLTNMPSEIKYKELIKQIDFLEQNRLVVLLSRLLKEIKC</sequence>
<proteinExistence type="predicted"/>